<feature type="transmembrane region" description="Helical" evidence="7">
    <location>
        <begin position="6"/>
        <end position="32"/>
    </location>
</feature>
<dbReference type="EMBL" id="KX427229">
    <property type="protein sequence ID" value="AOX48933.1"/>
    <property type="molecule type" value="Genomic_DNA"/>
</dbReference>
<keyword evidence="6" id="KW-0066">ATP synthesis</keyword>
<dbReference type="Pfam" id="PF02326">
    <property type="entry name" value="YMF19"/>
    <property type="match status" value="1"/>
</dbReference>
<evidence type="ECO:0000256" key="7">
    <source>
        <dbReference type="SAM" id="Phobius"/>
    </source>
</evidence>
<evidence type="ECO:0000256" key="6">
    <source>
        <dbReference type="ARBA" id="ARBA00023310"/>
    </source>
</evidence>
<evidence type="ECO:0000256" key="2">
    <source>
        <dbReference type="ARBA" id="ARBA00022692"/>
    </source>
</evidence>
<accession>A0A1D8X7D2</accession>
<evidence type="ECO:0000313" key="9">
    <source>
        <dbReference type="EMBL" id="AOX48933.1"/>
    </source>
</evidence>
<reference evidence="9" key="1">
    <citation type="journal article" date="2016" name="Sci. Rep.">
        <title>Mitogenomes from type specimens, a genotyping tool for morphologically simple species: ten genomes of agar-producing red algae.</title>
        <authorList>
            <person name="Boo G.H."/>
            <person name="Hughey J.R."/>
            <person name="Miller K.A."/>
            <person name="Boo S.M."/>
        </authorList>
    </citation>
    <scope>NUCLEOTIDE SEQUENCE</scope>
</reference>
<keyword evidence="4 9" id="KW-0496">Mitochondrion</keyword>
<protein>
    <submittedName>
        <fullName evidence="9">ATP synthase F0 subunit 8</fullName>
    </submittedName>
</protein>
<evidence type="ECO:0000259" key="8">
    <source>
        <dbReference type="Pfam" id="PF02326"/>
    </source>
</evidence>
<proteinExistence type="predicted"/>
<name>A0A1D8X7D2_9FLOR</name>
<reference evidence="9" key="2">
    <citation type="submission" date="2016-06" db="EMBL/GenBank/DDBJ databases">
        <authorList>
            <person name="Kjaerup R.B."/>
            <person name="Dalgaard T.S."/>
            <person name="Juul-Madsen H.R."/>
        </authorList>
    </citation>
    <scope>NUCLEOTIDE SEQUENCE</scope>
</reference>
<feature type="domain" description="ATP synthase YMF19-like N-terminal" evidence="8">
    <location>
        <begin position="2"/>
        <end position="56"/>
    </location>
</feature>
<keyword evidence="2 7" id="KW-0812">Transmembrane</keyword>
<evidence type="ECO:0000256" key="4">
    <source>
        <dbReference type="ARBA" id="ARBA00023128"/>
    </source>
</evidence>
<comment type="subcellular location">
    <subcellularLocation>
        <location evidence="1">Mitochondrion membrane</location>
    </subcellularLocation>
</comment>
<gene>
    <name evidence="9" type="primary">atp8</name>
</gene>
<evidence type="ECO:0000256" key="5">
    <source>
        <dbReference type="ARBA" id="ARBA00023136"/>
    </source>
</evidence>
<geneLocation type="mitochondrion" evidence="9"/>
<dbReference type="GO" id="GO:0006754">
    <property type="term" value="P:ATP biosynthetic process"/>
    <property type="evidence" value="ECO:0007669"/>
    <property type="project" value="UniProtKB-KW"/>
</dbReference>
<evidence type="ECO:0000256" key="3">
    <source>
        <dbReference type="ARBA" id="ARBA00022989"/>
    </source>
</evidence>
<keyword evidence="3 7" id="KW-1133">Transmembrane helix</keyword>
<dbReference type="InterPro" id="IPR003319">
    <property type="entry name" value="YMF19-like_N"/>
</dbReference>
<sequence length="138" mass="16500">MPQLDYIILFPQIFWLFIIFTLFYTVLTHFYLPKFLKSLKSRKNIIDLNELKIIEIKQRFTKLEQDFEEILIVDLARIKGIFNTNPTFEILNLKNSETQKADEVISNAIRNSVLFYNFQILDSVEIYYRLANNPKITN</sequence>
<dbReference type="AlphaFoldDB" id="A0A1D8X7D2"/>
<organism evidence="9">
    <name type="scientific">Pterocladiella luxurians</name>
    <dbReference type="NCBI Taxonomy" id="2909240"/>
    <lineage>
        <taxon>Eukaryota</taxon>
        <taxon>Rhodophyta</taxon>
        <taxon>Florideophyceae</taxon>
        <taxon>Rhodymeniophycidae</taxon>
        <taxon>Gelidiales</taxon>
        <taxon>Pterocladiaceae</taxon>
        <taxon>Pterocladiella</taxon>
    </lineage>
</organism>
<keyword evidence="5 7" id="KW-0472">Membrane</keyword>
<dbReference type="GO" id="GO:0031966">
    <property type="term" value="C:mitochondrial membrane"/>
    <property type="evidence" value="ECO:0007669"/>
    <property type="project" value="UniProtKB-SubCell"/>
</dbReference>
<evidence type="ECO:0000256" key="1">
    <source>
        <dbReference type="ARBA" id="ARBA00004325"/>
    </source>
</evidence>